<feature type="domain" description="GGDEF" evidence="6">
    <location>
        <begin position="262"/>
        <end position="398"/>
    </location>
</feature>
<dbReference type="SMART" id="SM00267">
    <property type="entry name" value="GGDEF"/>
    <property type="match status" value="1"/>
</dbReference>
<keyword evidence="7" id="KW-0808">Transferase</keyword>
<evidence type="ECO:0000256" key="2">
    <source>
        <dbReference type="ARBA" id="ARBA00022692"/>
    </source>
</evidence>
<reference evidence="7 8" key="1">
    <citation type="submission" date="2023-07" db="EMBL/GenBank/DDBJ databases">
        <title>The novel representative of Negativicutes class, Anaeroselena agilis gen. nov. sp. nov.</title>
        <authorList>
            <person name="Prokofeva M.I."/>
            <person name="Elcheninov A.G."/>
            <person name="Klyukina A."/>
            <person name="Kublanov I.V."/>
            <person name="Frolov E.N."/>
            <person name="Podosokorskaya O.A."/>
        </authorList>
    </citation>
    <scope>NUCLEOTIDE SEQUENCE [LARGE SCALE GENOMIC DNA]</scope>
    <source>
        <strain evidence="7 8">4137-cl</strain>
    </source>
</reference>
<dbReference type="InterPro" id="IPR029787">
    <property type="entry name" value="Nucleotide_cyclase"/>
</dbReference>
<name>A0ABU3NWM2_9FIRM</name>
<accession>A0ABU3NWM2</accession>
<dbReference type="PANTHER" id="PTHR45138:SF9">
    <property type="entry name" value="DIGUANYLATE CYCLASE DGCM-RELATED"/>
    <property type="match status" value="1"/>
</dbReference>
<dbReference type="NCBIfam" id="TIGR00254">
    <property type="entry name" value="GGDEF"/>
    <property type="match status" value="1"/>
</dbReference>
<dbReference type="GO" id="GO:0052621">
    <property type="term" value="F:diguanylate cyclase activity"/>
    <property type="evidence" value="ECO:0007669"/>
    <property type="project" value="UniProtKB-EC"/>
</dbReference>
<keyword evidence="7" id="KW-0548">Nucleotidyltransferase</keyword>
<dbReference type="SUPFAM" id="SSF55073">
    <property type="entry name" value="Nucleotide cyclase"/>
    <property type="match status" value="1"/>
</dbReference>
<protein>
    <submittedName>
        <fullName evidence="7">Diguanylate cyclase</fullName>
        <ecNumber evidence="7">2.7.7.65</ecNumber>
    </submittedName>
</protein>
<dbReference type="InterPro" id="IPR029095">
    <property type="entry name" value="NarX-like_N"/>
</dbReference>
<evidence type="ECO:0000313" key="8">
    <source>
        <dbReference type="Proteomes" id="UP001254848"/>
    </source>
</evidence>
<dbReference type="Gene3D" id="3.30.70.270">
    <property type="match status" value="1"/>
</dbReference>
<dbReference type="Pfam" id="PF00990">
    <property type="entry name" value="GGDEF"/>
    <property type="match status" value="1"/>
</dbReference>
<organism evidence="7 8">
    <name type="scientific">Anaeroselena agilis</name>
    <dbReference type="NCBI Taxonomy" id="3063788"/>
    <lineage>
        <taxon>Bacteria</taxon>
        <taxon>Bacillati</taxon>
        <taxon>Bacillota</taxon>
        <taxon>Negativicutes</taxon>
        <taxon>Acetonemataceae</taxon>
        <taxon>Anaeroselena</taxon>
    </lineage>
</organism>
<keyword evidence="2 5" id="KW-0812">Transmembrane</keyword>
<keyword evidence="8" id="KW-1185">Reference proteome</keyword>
<dbReference type="PROSITE" id="PS50887">
    <property type="entry name" value="GGDEF"/>
    <property type="match status" value="1"/>
</dbReference>
<dbReference type="RefSeq" id="WP_413778786.1">
    <property type="nucleotide sequence ID" value="NZ_JAUOZS010000001.1"/>
</dbReference>
<dbReference type="CDD" id="cd01949">
    <property type="entry name" value="GGDEF"/>
    <property type="match status" value="1"/>
</dbReference>
<evidence type="ECO:0000313" key="7">
    <source>
        <dbReference type="EMBL" id="MDT8900231.1"/>
    </source>
</evidence>
<dbReference type="EMBL" id="JAUOZS010000001">
    <property type="protein sequence ID" value="MDT8900231.1"/>
    <property type="molecule type" value="Genomic_DNA"/>
</dbReference>
<evidence type="ECO:0000256" key="1">
    <source>
        <dbReference type="ARBA" id="ARBA00004141"/>
    </source>
</evidence>
<dbReference type="InterPro" id="IPR000160">
    <property type="entry name" value="GGDEF_dom"/>
</dbReference>
<dbReference type="InterPro" id="IPR043128">
    <property type="entry name" value="Rev_trsase/Diguanyl_cyclase"/>
</dbReference>
<gene>
    <name evidence="7" type="ORF">Q4T40_03130</name>
</gene>
<dbReference type="Proteomes" id="UP001254848">
    <property type="component" value="Unassembled WGS sequence"/>
</dbReference>
<dbReference type="EC" id="2.7.7.65" evidence="7"/>
<proteinExistence type="predicted"/>
<evidence type="ECO:0000256" key="5">
    <source>
        <dbReference type="SAM" id="Phobius"/>
    </source>
</evidence>
<evidence type="ECO:0000259" key="6">
    <source>
        <dbReference type="PROSITE" id="PS50887"/>
    </source>
</evidence>
<evidence type="ECO:0000256" key="4">
    <source>
        <dbReference type="ARBA" id="ARBA00023136"/>
    </source>
</evidence>
<evidence type="ECO:0000256" key="3">
    <source>
        <dbReference type="ARBA" id="ARBA00022989"/>
    </source>
</evidence>
<comment type="subcellular location">
    <subcellularLocation>
        <location evidence="1">Membrane</location>
        <topology evidence="1">Multi-pass membrane protein</topology>
    </subcellularLocation>
</comment>
<comment type="caution">
    <text evidence="7">The sequence shown here is derived from an EMBL/GenBank/DDBJ whole genome shotgun (WGS) entry which is preliminary data.</text>
</comment>
<sequence length="404" mass="43568">MQRSSVRSLSLRYIVALSLIALLALAAYFTLRELIVGEQVSAAVINISGRQRMLSQKAVLLSQQLVITPVPAERKRLRAELRQVIASISEAHYALVYGDPSLRLPGGLSPAMRALVFNPPVMLDAKLQQHFVALGALLALEDNQLTYDNPQLAAILASAEGLLAAQDAMVAQFQRESEERVVRLQALERLVLGLTLLVLAMEALFIFRPAVQAIAREQEQLAAANDELQRLSNQDGLTGIANRRVFDDFLDRAWRQAVRDREPVSLLLADIDNFKLFNDTYGHQAGDDCLRQVAWAIADGACRAGDLAARYGGEEFAVVLAGTDSAGAAVVAEKVRAAVAGLNIVHAAGVGKVVTISLGLATMFPRDGERAESLIVAADQALYGAKQQGRNRVVAAPDNSESEG</sequence>
<keyword evidence="4 5" id="KW-0472">Membrane</keyword>
<keyword evidence="3 5" id="KW-1133">Transmembrane helix</keyword>
<dbReference type="PANTHER" id="PTHR45138">
    <property type="entry name" value="REGULATORY COMPONENTS OF SENSORY TRANSDUCTION SYSTEM"/>
    <property type="match status" value="1"/>
</dbReference>
<dbReference type="Pfam" id="PF13675">
    <property type="entry name" value="PilJ"/>
    <property type="match status" value="1"/>
</dbReference>
<feature type="transmembrane region" description="Helical" evidence="5">
    <location>
        <begin position="12"/>
        <end position="31"/>
    </location>
</feature>
<dbReference type="InterPro" id="IPR050469">
    <property type="entry name" value="Diguanylate_Cyclase"/>
</dbReference>